<dbReference type="InterPro" id="IPR005901">
    <property type="entry name" value="GLPGLI"/>
</dbReference>
<dbReference type="RefSeq" id="WP_243362175.1">
    <property type="nucleotide sequence ID" value="NZ_JALGBH010000002.1"/>
</dbReference>
<feature type="chain" id="PRO_5045523381" evidence="1">
    <location>
        <begin position="22"/>
        <end position="315"/>
    </location>
</feature>
<reference evidence="2" key="1">
    <citation type="submission" date="2022-03" db="EMBL/GenBank/DDBJ databases">
        <authorList>
            <person name="Woo C.Y."/>
        </authorList>
    </citation>
    <scope>NUCLEOTIDE SEQUENCE</scope>
    <source>
        <strain evidence="2">CYS-01</strain>
    </source>
</reference>
<sequence length="315" mass="35817">MKKLYFSLLAVVISVNSFAQKADKTLATITYKLSHVKDTTQRDNVIPEEMIVFLGKNTAYYTSYDRIKRDIQVRKSIEEQIKNQGGQPTSISINRTSTTPVTNVDFYFFLKDNKFFEKENLINDYLIENPLDKPNWTITKETKLIADMKCTKATARFKGRNWTAWFNPDMPFQAGPWKLNNLPGLIAEAYDDKNEVRFDFISFEKMTPEKIAELKGTDNSNVVPGVKMVALGNSSTLPFEEIKLPENASQISAKELARLKEARDKDPQGFYKTQMAARGMDMGSMITTTGRRMTVAASVPAVKFTFNNPIELPEK</sequence>
<feature type="signal peptide" evidence="1">
    <location>
        <begin position="1"/>
        <end position="21"/>
    </location>
</feature>
<dbReference type="Proteomes" id="UP001165460">
    <property type="component" value="Unassembled WGS sequence"/>
</dbReference>
<comment type="caution">
    <text evidence="2">The sequence shown here is derived from an EMBL/GenBank/DDBJ whole genome shotgun (WGS) entry which is preliminary data.</text>
</comment>
<evidence type="ECO:0000313" key="2">
    <source>
        <dbReference type="EMBL" id="MCJ0743108.1"/>
    </source>
</evidence>
<accession>A0ABS9ZXU2</accession>
<keyword evidence="1" id="KW-0732">Signal</keyword>
<dbReference type="NCBIfam" id="TIGR01200">
    <property type="entry name" value="GLPGLI"/>
    <property type="match status" value="1"/>
</dbReference>
<dbReference type="EMBL" id="JALGBH010000002">
    <property type="protein sequence ID" value="MCJ0743108.1"/>
    <property type="molecule type" value="Genomic_DNA"/>
</dbReference>
<evidence type="ECO:0000313" key="3">
    <source>
        <dbReference type="Proteomes" id="UP001165460"/>
    </source>
</evidence>
<organism evidence="2 3">
    <name type="scientific">Pedobacter montanisoli</name>
    <dbReference type="NCBI Taxonomy" id="2923277"/>
    <lineage>
        <taxon>Bacteria</taxon>
        <taxon>Pseudomonadati</taxon>
        <taxon>Bacteroidota</taxon>
        <taxon>Sphingobacteriia</taxon>
        <taxon>Sphingobacteriales</taxon>
        <taxon>Sphingobacteriaceae</taxon>
        <taxon>Pedobacter</taxon>
    </lineage>
</organism>
<keyword evidence="3" id="KW-1185">Reference proteome</keyword>
<protein>
    <submittedName>
        <fullName evidence="2">GLPGLI family protein</fullName>
    </submittedName>
</protein>
<proteinExistence type="predicted"/>
<name>A0ABS9ZXU2_9SPHI</name>
<gene>
    <name evidence="2" type="ORF">MMF97_10325</name>
</gene>
<evidence type="ECO:0000256" key="1">
    <source>
        <dbReference type="SAM" id="SignalP"/>
    </source>
</evidence>